<dbReference type="AlphaFoldDB" id="A0A922IDX2"/>
<reference evidence="1" key="1">
    <citation type="submission" date="2013-05" db="EMBL/GenBank/DDBJ databases">
        <authorList>
            <person name="Yim A.K.Y."/>
            <person name="Chan T.F."/>
            <person name="Ji K.M."/>
            <person name="Liu X.Y."/>
            <person name="Zhou J.W."/>
            <person name="Li R.Q."/>
            <person name="Yang K.Y."/>
            <person name="Li J."/>
            <person name="Li M."/>
            <person name="Law P.T.W."/>
            <person name="Wu Y.L."/>
            <person name="Cai Z.L."/>
            <person name="Qin H."/>
            <person name="Bao Y."/>
            <person name="Leung R.K.K."/>
            <person name="Ng P.K.S."/>
            <person name="Zou J."/>
            <person name="Zhong X.J."/>
            <person name="Ran P.X."/>
            <person name="Zhong N.S."/>
            <person name="Liu Z.G."/>
            <person name="Tsui S.K.W."/>
        </authorList>
    </citation>
    <scope>NUCLEOTIDE SEQUENCE</scope>
    <source>
        <strain evidence="1">Derf</strain>
        <tissue evidence="1">Whole organism</tissue>
    </source>
</reference>
<comment type="caution">
    <text evidence="1">The sequence shown here is derived from an EMBL/GenBank/DDBJ whole genome shotgun (WGS) entry which is preliminary data.</text>
</comment>
<name>A0A922IDX2_DERFA</name>
<proteinExistence type="predicted"/>
<evidence type="ECO:0008006" key="3">
    <source>
        <dbReference type="Google" id="ProtNLM"/>
    </source>
</evidence>
<accession>A0A922IDX2</accession>
<sequence>MKINVFHDYSYILLINDDLDLDLAPFKKKEREEVPLLSTTMKSHIAPTGKNLCDKCGGSYATLAALISHKKSCKTSIIIG</sequence>
<gene>
    <name evidence="1" type="ORF">DERF_002825</name>
</gene>
<evidence type="ECO:0000313" key="1">
    <source>
        <dbReference type="EMBL" id="KAH9528917.1"/>
    </source>
</evidence>
<evidence type="ECO:0000313" key="2">
    <source>
        <dbReference type="Proteomes" id="UP000790347"/>
    </source>
</evidence>
<dbReference type="Proteomes" id="UP000790347">
    <property type="component" value="Unassembled WGS sequence"/>
</dbReference>
<keyword evidence="2" id="KW-1185">Reference proteome</keyword>
<organism evidence="1 2">
    <name type="scientific">Dermatophagoides farinae</name>
    <name type="common">American house dust mite</name>
    <dbReference type="NCBI Taxonomy" id="6954"/>
    <lineage>
        <taxon>Eukaryota</taxon>
        <taxon>Metazoa</taxon>
        <taxon>Ecdysozoa</taxon>
        <taxon>Arthropoda</taxon>
        <taxon>Chelicerata</taxon>
        <taxon>Arachnida</taxon>
        <taxon>Acari</taxon>
        <taxon>Acariformes</taxon>
        <taxon>Sarcoptiformes</taxon>
        <taxon>Astigmata</taxon>
        <taxon>Psoroptidia</taxon>
        <taxon>Analgoidea</taxon>
        <taxon>Pyroglyphidae</taxon>
        <taxon>Dermatophagoidinae</taxon>
        <taxon>Dermatophagoides</taxon>
    </lineage>
</organism>
<dbReference type="EMBL" id="ASGP02000001">
    <property type="protein sequence ID" value="KAH9528917.1"/>
    <property type="molecule type" value="Genomic_DNA"/>
</dbReference>
<reference evidence="1" key="2">
    <citation type="journal article" date="2022" name="Res Sq">
        <title>Comparative Genomics Reveals Insights into the Divergent Evolution of Astigmatic Mites and Household Pest Adaptations.</title>
        <authorList>
            <person name="Xiong Q."/>
            <person name="Wan A.T.-Y."/>
            <person name="Liu X.-Y."/>
            <person name="Fung C.S.-H."/>
            <person name="Xiao X."/>
            <person name="Malainual N."/>
            <person name="Hou J."/>
            <person name="Wang L."/>
            <person name="Wang M."/>
            <person name="Yang K."/>
            <person name="Cui Y."/>
            <person name="Leung E."/>
            <person name="Nong W."/>
            <person name="Shin S.-K."/>
            <person name="Au S."/>
            <person name="Jeong K.Y."/>
            <person name="Chew F.T."/>
            <person name="Hui J."/>
            <person name="Leung T.F."/>
            <person name="Tungtrongchitr A."/>
            <person name="Zhong N."/>
            <person name="Liu Z."/>
            <person name="Tsui S."/>
        </authorList>
    </citation>
    <scope>NUCLEOTIDE SEQUENCE</scope>
    <source>
        <strain evidence="1">Derf</strain>
        <tissue evidence="1">Whole organism</tissue>
    </source>
</reference>
<protein>
    <recommendedName>
        <fullName evidence="3">C2H2-type domain-containing protein</fullName>
    </recommendedName>
</protein>